<evidence type="ECO:0000259" key="9">
    <source>
        <dbReference type="PROSITE" id="PS50850"/>
    </source>
</evidence>
<evidence type="ECO:0000313" key="11">
    <source>
        <dbReference type="Proteomes" id="UP000184356"/>
    </source>
</evidence>
<dbReference type="InterPro" id="IPR005828">
    <property type="entry name" value="MFS_sugar_transport-like"/>
</dbReference>
<evidence type="ECO:0000256" key="8">
    <source>
        <dbReference type="SAM" id="Phobius"/>
    </source>
</evidence>
<feature type="transmembrane region" description="Helical" evidence="8">
    <location>
        <begin position="331"/>
        <end position="351"/>
    </location>
</feature>
<dbReference type="PROSITE" id="PS50850">
    <property type="entry name" value="MFS"/>
    <property type="match status" value="1"/>
</dbReference>
<evidence type="ECO:0000313" key="10">
    <source>
        <dbReference type="EMBL" id="OJJ56517.1"/>
    </source>
</evidence>
<dbReference type="PANTHER" id="PTHR48022:SF4">
    <property type="entry name" value="MAJOR FACILITATOR SUPERFAMILY (MFS) PROFILE DOMAIN-CONTAINING PROTEIN-RELATED"/>
    <property type="match status" value="1"/>
</dbReference>
<feature type="transmembrane region" description="Helical" evidence="8">
    <location>
        <begin position="109"/>
        <end position="132"/>
    </location>
</feature>
<keyword evidence="11" id="KW-1185">Reference proteome</keyword>
<feature type="transmembrane region" description="Helical" evidence="8">
    <location>
        <begin position="263"/>
        <end position="287"/>
    </location>
</feature>
<dbReference type="EMBL" id="KV878590">
    <property type="protein sequence ID" value="OJJ56517.1"/>
    <property type="molecule type" value="Genomic_DNA"/>
</dbReference>
<dbReference type="InterPro" id="IPR050360">
    <property type="entry name" value="MFS_Sugar_Transporters"/>
</dbReference>
<dbReference type="InterPro" id="IPR036259">
    <property type="entry name" value="MFS_trans_sf"/>
</dbReference>
<dbReference type="PRINTS" id="PR00171">
    <property type="entry name" value="SUGRTRNSPORT"/>
</dbReference>
<feature type="transmembrane region" description="Helical" evidence="8">
    <location>
        <begin position="84"/>
        <end position="103"/>
    </location>
</feature>
<dbReference type="InterPro" id="IPR020846">
    <property type="entry name" value="MFS_dom"/>
</dbReference>
<evidence type="ECO:0000256" key="7">
    <source>
        <dbReference type="RuleBase" id="RU003346"/>
    </source>
</evidence>
<evidence type="ECO:0000256" key="1">
    <source>
        <dbReference type="ARBA" id="ARBA00004141"/>
    </source>
</evidence>
<dbReference type="PANTHER" id="PTHR48022">
    <property type="entry name" value="PLASTIDIC GLUCOSE TRANSPORTER 4"/>
    <property type="match status" value="1"/>
</dbReference>
<dbReference type="SUPFAM" id="SSF103473">
    <property type="entry name" value="MFS general substrate transporter"/>
    <property type="match status" value="1"/>
</dbReference>
<dbReference type="PROSITE" id="PS00216">
    <property type="entry name" value="SUGAR_TRANSPORT_1"/>
    <property type="match status" value="1"/>
</dbReference>
<feature type="transmembrane region" description="Helical" evidence="8">
    <location>
        <begin position="439"/>
        <end position="458"/>
    </location>
</feature>
<gene>
    <name evidence="10" type="ORF">ASPSYDRAFT_47804</name>
</gene>
<feature type="domain" description="Major facilitator superfamily (MFS) profile" evidence="9">
    <location>
        <begin position="13"/>
        <end position="462"/>
    </location>
</feature>
<evidence type="ECO:0000256" key="6">
    <source>
        <dbReference type="ARBA" id="ARBA00023136"/>
    </source>
</evidence>
<feature type="transmembrane region" description="Helical" evidence="8">
    <location>
        <begin position="60"/>
        <end position="77"/>
    </location>
</feature>
<reference evidence="11" key="1">
    <citation type="journal article" date="2017" name="Genome Biol.">
        <title>Comparative genomics reveals high biological diversity and specific adaptations in the industrially and medically important fungal genus Aspergillus.</title>
        <authorList>
            <person name="de Vries R.P."/>
            <person name="Riley R."/>
            <person name="Wiebenga A."/>
            <person name="Aguilar-Osorio G."/>
            <person name="Amillis S."/>
            <person name="Uchima C.A."/>
            <person name="Anderluh G."/>
            <person name="Asadollahi M."/>
            <person name="Askin M."/>
            <person name="Barry K."/>
            <person name="Battaglia E."/>
            <person name="Bayram O."/>
            <person name="Benocci T."/>
            <person name="Braus-Stromeyer S.A."/>
            <person name="Caldana C."/>
            <person name="Canovas D."/>
            <person name="Cerqueira G.C."/>
            <person name="Chen F."/>
            <person name="Chen W."/>
            <person name="Choi C."/>
            <person name="Clum A."/>
            <person name="Dos Santos R.A."/>
            <person name="Damasio A.R."/>
            <person name="Diallinas G."/>
            <person name="Emri T."/>
            <person name="Fekete E."/>
            <person name="Flipphi M."/>
            <person name="Freyberg S."/>
            <person name="Gallo A."/>
            <person name="Gournas C."/>
            <person name="Habgood R."/>
            <person name="Hainaut M."/>
            <person name="Harispe M.L."/>
            <person name="Henrissat B."/>
            <person name="Hilden K.S."/>
            <person name="Hope R."/>
            <person name="Hossain A."/>
            <person name="Karabika E."/>
            <person name="Karaffa L."/>
            <person name="Karanyi Z."/>
            <person name="Krasevec N."/>
            <person name="Kuo A."/>
            <person name="Kusch H."/>
            <person name="LaButti K."/>
            <person name="Lagendijk E.L."/>
            <person name="Lapidus A."/>
            <person name="Levasseur A."/>
            <person name="Lindquist E."/>
            <person name="Lipzen A."/>
            <person name="Logrieco A.F."/>
            <person name="MacCabe A."/>
            <person name="Maekelae M.R."/>
            <person name="Malavazi I."/>
            <person name="Melin P."/>
            <person name="Meyer V."/>
            <person name="Mielnichuk N."/>
            <person name="Miskei M."/>
            <person name="Molnar A.P."/>
            <person name="Mule G."/>
            <person name="Ngan C.Y."/>
            <person name="Orejas M."/>
            <person name="Orosz E."/>
            <person name="Ouedraogo J.P."/>
            <person name="Overkamp K.M."/>
            <person name="Park H.-S."/>
            <person name="Perrone G."/>
            <person name="Piumi F."/>
            <person name="Punt P.J."/>
            <person name="Ram A.F."/>
            <person name="Ramon A."/>
            <person name="Rauscher S."/>
            <person name="Record E."/>
            <person name="Riano-Pachon D.M."/>
            <person name="Robert V."/>
            <person name="Roehrig J."/>
            <person name="Ruller R."/>
            <person name="Salamov A."/>
            <person name="Salih N.S."/>
            <person name="Samson R.A."/>
            <person name="Sandor E."/>
            <person name="Sanguinetti M."/>
            <person name="Schuetze T."/>
            <person name="Sepcic K."/>
            <person name="Shelest E."/>
            <person name="Sherlock G."/>
            <person name="Sophianopoulou V."/>
            <person name="Squina F.M."/>
            <person name="Sun H."/>
            <person name="Susca A."/>
            <person name="Todd R.B."/>
            <person name="Tsang A."/>
            <person name="Unkles S.E."/>
            <person name="van de Wiele N."/>
            <person name="van Rossen-Uffink D."/>
            <person name="Oliveira J.V."/>
            <person name="Vesth T.C."/>
            <person name="Visser J."/>
            <person name="Yu J.-H."/>
            <person name="Zhou M."/>
            <person name="Andersen M.R."/>
            <person name="Archer D.B."/>
            <person name="Baker S.E."/>
            <person name="Benoit I."/>
            <person name="Brakhage A.A."/>
            <person name="Braus G.H."/>
            <person name="Fischer R."/>
            <person name="Frisvad J.C."/>
            <person name="Goldman G.H."/>
            <person name="Houbraken J."/>
            <person name="Oakley B."/>
            <person name="Pocsi I."/>
            <person name="Scazzocchio C."/>
            <person name="Seiboth B."/>
            <person name="vanKuyk P.A."/>
            <person name="Wortman J."/>
            <person name="Dyer P.S."/>
            <person name="Grigoriev I.V."/>
        </authorList>
    </citation>
    <scope>NUCLEOTIDE SEQUENCE [LARGE SCALE GENOMIC DNA]</scope>
    <source>
        <strain evidence="11">CBS 593.65</strain>
    </source>
</reference>
<keyword evidence="3 7" id="KW-0813">Transport</keyword>
<dbReference type="InterPro" id="IPR003663">
    <property type="entry name" value="Sugar/inositol_transpt"/>
</dbReference>
<keyword evidence="4 8" id="KW-0812">Transmembrane</keyword>
<dbReference type="Proteomes" id="UP000184356">
    <property type="component" value="Unassembled WGS sequence"/>
</dbReference>
<dbReference type="Gene3D" id="1.20.1250.20">
    <property type="entry name" value="MFS general substrate transporter like domains"/>
    <property type="match status" value="1"/>
</dbReference>
<dbReference type="RefSeq" id="XP_040700323.1">
    <property type="nucleotide sequence ID" value="XM_040847510.1"/>
</dbReference>
<dbReference type="STRING" id="1036612.A0A1L9TAP4"/>
<keyword evidence="6 8" id="KW-0472">Membrane</keyword>
<evidence type="ECO:0000256" key="3">
    <source>
        <dbReference type="ARBA" id="ARBA00022448"/>
    </source>
</evidence>
<dbReference type="AlphaFoldDB" id="A0A1L9TAP4"/>
<dbReference type="GeneID" id="63763583"/>
<comment type="similarity">
    <text evidence="2 7">Belongs to the major facilitator superfamily. Sugar transporter (TC 2.A.1.1) family.</text>
</comment>
<keyword evidence="5 8" id="KW-1133">Transmembrane helix</keyword>
<dbReference type="GO" id="GO:0016020">
    <property type="term" value="C:membrane"/>
    <property type="evidence" value="ECO:0007669"/>
    <property type="project" value="UniProtKB-SubCell"/>
</dbReference>
<sequence length="505" mass="55826">MGKQLGRLRAVFLVSVCCVGSFLFAYDTGIIGGILTLDSFMESFRYGEDTRADINSNSNSLLQAGAFFSCFFVWPFTKRFGRRWSIALASLIFCIGGIIQVAPTHSIGAFYAARVISGIGVGMATVMVPMYSAEMSPKEIRGQLGSLFQFFFTLGVMTSYWIDYAVEKHVEPTDRQWQIPIGLQLVPAGILGIGMLFLKESVRWLASKGRHEEALQSLIWVRGGEDTEEVRAEMAEILDGISAEVAATEGVTWRELTLSANRYRLFIAITIQISAQCTGNTSLAYYAPQIFGAVGIGANDKLFITGFFGVVKVVACGIFVLFLVERIGRKWSLAIGAFAMGALMLIVAMLAKSFPTDPDATETASGISSHTAASIAMIYLEAASYNMSWGPVPWLYMSEIFPTRIREIGIAVGTATQWLFNFVFSQATPHAVDNMGWKTFLMFCIFNWAIVVYVFLFIKETTGKSLEEMEDVFNSNLVHFRKDEEEHVHVDADADAAVVERPRKV</sequence>
<name>A0A1L9TAP4_9EURO</name>
<dbReference type="OrthoDB" id="6612291at2759"/>
<dbReference type="Pfam" id="PF00083">
    <property type="entry name" value="Sugar_tr"/>
    <property type="match status" value="1"/>
</dbReference>
<evidence type="ECO:0000256" key="5">
    <source>
        <dbReference type="ARBA" id="ARBA00022989"/>
    </source>
</evidence>
<evidence type="ECO:0000256" key="2">
    <source>
        <dbReference type="ARBA" id="ARBA00010992"/>
    </source>
</evidence>
<dbReference type="NCBIfam" id="TIGR00879">
    <property type="entry name" value="SP"/>
    <property type="match status" value="1"/>
</dbReference>
<feature type="transmembrane region" description="Helical" evidence="8">
    <location>
        <begin position="144"/>
        <end position="162"/>
    </location>
</feature>
<evidence type="ECO:0000256" key="4">
    <source>
        <dbReference type="ARBA" id="ARBA00022692"/>
    </source>
</evidence>
<dbReference type="FunFam" id="1.20.1250.20:FF:000090">
    <property type="entry name" value="MFS sugar transporter, putative"/>
    <property type="match status" value="1"/>
</dbReference>
<dbReference type="PROSITE" id="PS00217">
    <property type="entry name" value="SUGAR_TRANSPORT_2"/>
    <property type="match status" value="1"/>
</dbReference>
<dbReference type="GO" id="GO:0005351">
    <property type="term" value="F:carbohydrate:proton symporter activity"/>
    <property type="evidence" value="ECO:0007669"/>
    <property type="project" value="TreeGrafter"/>
</dbReference>
<feature type="transmembrane region" description="Helical" evidence="8">
    <location>
        <begin position="177"/>
        <end position="198"/>
    </location>
</feature>
<protein>
    <recommendedName>
        <fullName evidence="9">Major facilitator superfamily (MFS) profile domain-containing protein</fullName>
    </recommendedName>
</protein>
<proteinExistence type="inferred from homology"/>
<dbReference type="VEuPathDB" id="FungiDB:ASPSYDRAFT_47804"/>
<feature type="transmembrane region" description="Helical" evidence="8">
    <location>
        <begin position="302"/>
        <end position="324"/>
    </location>
</feature>
<comment type="subcellular location">
    <subcellularLocation>
        <location evidence="1">Membrane</location>
        <topology evidence="1">Multi-pass membrane protein</topology>
    </subcellularLocation>
</comment>
<accession>A0A1L9TAP4</accession>
<dbReference type="InterPro" id="IPR005829">
    <property type="entry name" value="Sugar_transporter_CS"/>
</dbReference>
<feature type="transmembrane region" description="Helical" evidence="8">
    <location>
        <begin position="12"/>
        <end position="40"/>
    </location>
</feature>
<organism evidence="10 11">
    <name type="scientific">Aspergillus sydowii CBS 593.65</name>
    <dbReference type="NCBI Taxonomy" id="1036612"/>
    <lineage>
        <taxon>Eukaryota</taxon>
        <taxon>Fungi</taxon>
        <taxon>Dikarya</taxon>
        <taxon>Ascomycota</taxon>
        <taxon>Pezizomycotina</taxon>
        <taxon>Eurotiomycetes</taxon>
        <taxon>Eurotiomycetidae</taxon>
        <taxon>Eurotiales</taxon>
        <taxon>Aspergillaceae</taxon>
        <taxon>Aspergillus</taxon>
        <taxon>Aspergillus subgen. Nidulantes</taxon>
    </lineage>
</organism>